<keyword evidence="6" id="KW-0143">Chaperone</keyword>
<evidence type="ECO:0000256" key="5">
    <source>
        <dbReference type="ARBA" id="ARBA00023110"/>
    </source>
</evidence>
<dbReference type="GO" id="GO:0016853">
    <property type="term" value="F:isomerase activity"/>
    <property type="evidence" value="ECO:0007669"/>
    <property type="project" value="UniProtKB-KW"/>
</dbReference>
<evidence type="ECO:0000256" key="6">
    <source>
        <dbReference type="ARBA" id="ARBA00023186"/>
    </source>
</evidence>
<dbReference type="RefSeq" id="WP_206727598.1">
    <property type="nucleotide sequence ID" value="NZ_CP071090.1"/>
</dbReference>
<sequence length="175" mass="19126">MKITKDSVVSIDFRLDLGDGKTVDESEPGEPLVYLQGYDELVPGLEKALEGKAKGDTLQVTVTPDEGYGDYDPDGLEEVPRSEFPEGLELVAGGVLSATDPDGDEVDFFIKEVKGDTVLVDFNHPLAGKTLHFNVTVRDVRAATPEELEHGHAHGPHDHDHDEEHDHGDGEKHDH</sequence>
<evidence type="ECO:0000256" key="3">
    <source>
        <dbReference type="ARBA" id="ARBA00006577"/>
    </source>
</evidence>
<feature type="region of interest" description="Disordered" evidence="11">
    <location>
        <begin position="149"/>
        <end position="175"/>
    </location>
</feature>
<evidence type="ECO:0000256" key="2">
    <source>
        <dbReference type="ARBA" id="ARBA00004496"/>
    </source>
</evidence>
<keyword evidence="4" id="KW-0963">Cytoplasm</keyword>
<protein>
    <recommendedName>
        <fullName evidence="10">Peptidyl-prolyl cis-trans isomerase</fullName>
        <ecNumber evidence="10">5.2.1.8</ecNumber>
    </recommendedName>
</protein>
<reference evidence="13 14" key="1">
    <citation type="submission" date="2021-02" db="EMBL/GenBank/DDBJ databases">
        <title>De Novo genome assembly of isolated myxobacteria.</title>
        <authorList>
            <person name="Stevens D.C."/>
        </authorList>
    </citation>
    <scope>NUCLEOTIDE SEQUENCE [LARGE SCALE GENOMIC DNA]</scope>
    <source>
        <strain evidence="14">SCPEA02</strain>
    </source>
</reference>
<keyword evidence="5 9" id="KW-0697">Rotamase</keyword>
<dbReference type="Proteomes" id="UP000662747">
    <property type="component" value="Chromosome"/>
</dbReference>
<feature type="domain" description="PPIase FKBP-type" evidence="12">
    <location>
        <begin position="6"/>
        <end position="80"/>
    </location>
</feature>
<proteinExistence type="inferred from homology"/>
<dbReference type="SUPFAM" id="SSF54534">
    <property type="entry name" value="FKBP-like"/>
    <property type="match status" value="1"/>
</dbReference>
<evidence type="ECO:0000256" key="10">
    <source>
        <dbReference type="RuleBase" id="RU003915"/>
    </source>
</evidence>
<dbReference type="PANTHER" id="PTHR47861">
    <property type="entry name" value="FKBP-TYPE PEPTIDYL-PROLYL CIS-TRANS ISOMERASE SLYD"/>
    <property type="match status" value="1"/>
</dbReference>
<comment type="subcellular location">
    <subcellularLocation>
        <location evidence="2">Cytoplasm</location>
    </subcellularLocation>
</comment>
<dbReference type="InterPro" id="IPR001179">
    <property type="entry name" value="PPIase_FKBP_dom"/>
</dbReference>
<evidence type="ECO:0000256" key="1">
    <source>
        <dbReference type="ARBA" id="ARBA00000971"/>
    </source>
</evidence>
<dbReference type="PANTHER" id="PTHR47861:SF3">
    <property type="entry name" value="FKBP-TYPE PEPTIDYL-PROLYL CIS-TRANS ISOMERASE SLYD"/>
    <property type="match status" value="1"/>
</dbReference>
<evidence type="ECO:0000259" key="12">
    <source>
        <dbReference type="PROSITE" id="PS50059"/>
    </source>
</evidence>
<evidence type="ECO:0000313" key="14">
    <source>
        <dbReference type="Proteomes" id="UP000662747"/>
    </source>
</evidence>
<organism evidence="13 14">
    <name type="scientific">Pyxidicoccus parkwayensis</name>
    <dbReference type="NCBI Taxonomy" id="2813578"/>
    <lineage>
        <taxon>Bacteria</taxon>
        <taxon>Pseudomonadati</taxon>
        <taxon>Myxococcota</taxon>
        <taxon>Myxococcia</taxon>
        <taxon>Myxococcales</taxon>
        <taxon>Cystobacterineae</taxon>
        <taxon>Myxococcaceae</taxon>
        <taxon>Pyxidicoccus</taxon>
    </lineage>
</organism>
<evidence type="ECO:0000256" key="9">
    <source>
        <dbReference type="PROSITE-ProRule" id="PRU00277"/>
    </source>
</evidence>
<evidence type="ECO:0000256" key="11">
    <source>
        <dbReference type="SAM" id="MobiDB-lite"/>
    </source>
</evidence>
<evidence type="ECO:0000256" key="4">
    <source>
        <dbReference type="ARBA" id="ARBA00022490"/>
    </source>
</evidence>
<comment type="catalytic activity">
    <reaction evidence="1 9 10">
        <text>[protein]-peptidylproline (omega=180) = [protein]-peptidylproline (omega=0)</text>
        <dbReference type="Rhea" id="RHEA:16237"/>
        <dbReference type="Rhea" id="RHEA-COMP:10747"/>
        <dbReference type="Rhea" id="RHEA-COMP:10748"/>
        <dbReference type="ChEBI" id="CHEBI:83833"/>
        <dbReference type="ChEBI" id="CHEBI:83834"/>
        <dbReference type="EC" id="5.2.1.8"/>
    </reaction>
</comment>
<evidence type="ECO:0000256" key="7">
    <source>
        <dbReference type="ARBA" id="ARBA00023235"/>
    </source>
</evidence>
<comment type="similarity">
    <text evidence="3 10">Belongs to the FKBP-type PPIase family.</text>
</comment>
<keyword evidence="7 9" id="KW-0413">Isomerase</keyword>
<evidence type="ECO:0000256" key="8">
    <source>
        <dbReference type="ARBA" id="ARBA00037071"/>
    </source>
</evidence>
<dbReference type="EC" id="5.2.1.8" evidence="10"/>
<name>A0ABX7P6G0_9BACT</name>
<dbReference type="Pfam" id="PF00254">
    <property type="entry name" value="FKBP_C"/>
    <property type="match status" value="1"/>
</dbReference>
<keyword evidence="14" id="KW-1185">Reference proteome</keyword>
<dbReference type="InterPro" id="IPR046357">
    <property type="entry name" value="PPIase_dom_sf"/>
</dbReference>
<accession>A0ABX7P6G0</accession>
<dbReference type="PROSITE" id="PS50059">
    <property type="entry name" value="FKBP_PPIASE"/>
    <property type="match status" value="1"/>
</dbReference>
<dbReference type="EMBL" id="CP071090">
    <property type="protein sequence ID" value="QSQ26048.1"/>
    <property type="molecule type" value="Genomic_DNA"/>
</dbReference>
<evidence type="ECO:0000313" key="13">
    <source>
        <dbReference type="EMBL" id="QSQ26048.1"/>
    </source>
</evidence>
<dbReference type="Gene3D" id="3.10.50.40">
    <property type="match status" value="1"/>
</dbReference>
<gene>
    <name evidence="13" type="ORF">JY651_14460</name>
</gene>
<comment type="function">
    <text evidence="8">Also involved in hydrogenase metallocenter assembly, probably by participating in the nickel insertion step. This function in hydrogenase biosynthesis requires chaperone activity and the presence of the metal-binding domain, but not PPIase activity.</text>
</comment>